<accession>A0A317KYC4</accession>
<feature type="domain" description="Cytochrome c" evidence="9">
    <location>
        <begin position="34"/>
        <end position="117"/>
    </location>
</feature>
<evidence type="ECO:0000259" key="9">
    <source>
        <dbReference type="PROSITE" id="PS51007"/>
    </source>
</evidence>
<evidence type="ECO:0000256" key="6">
    <source>
        <dbReference type="PIRSR" id="PIRSR000025-1"/>
    </source>
</evidence>
<dbReference type="Gene3D" id="1.10.760.10">
    <property type="entry name" value="Cytochrome c-like domain"/>
    <property type="match status" value="1"/>
</dbReference>
<dbReference type="GO" id="GO:0016020">
    <property type="term" value="C:membrane"/>
    <property type="evidence" value="ECO:0007669"/>
    <property type="project" value="InterPro"/>
</dbReference>
<sequence length="117" mass="12187">MKKNPVIPFALIAVLGILAMVILSVQGLNQQEEIANGGGEEVALDPEAIAQNCIGCHGGDLEGVEGSGPSLQKIGSKYSEEEINEIIMNGIEGTAMPGGLVSSEEAQVLAEWLAQKQ</sequence>
<keyword evidence="2 6" id="KW-0349">Heme</keyword>
<keyword evidence="8" id="KW-1133">Transmembrane helix</keyword>
<dbReference type="OrthoDB" id="7933886at2"/>
<dbReference type="InterPro" id="IPR009056">
    <property type="entry name" value="Cyt_c-like_dom"/>
</dbReference>
<feature type="binding site" description="covalent" evidence="6">
    <location>
        <position position="56"/>
    </location>
    <ligand>
        <name>heme c</name>
        <dbReference type="ChEBI" id="CHEBI:61717"/>
    </ligand>
</feature>
<dbReference type="Pfam" id="PF13442">
    <property type="entry name" value="Cytochrome_CBB3"/>
    <property type="match status" value="1"/>
</dbReference>
<protein>
    <submittedName>
        <fullName evidence="10">Cytochrome C</fullName>
    </submittedName>
</protein>
<keyword evidence="4" id="KW-0249">Electron transport</keyword>
<comment type="PTM">
    <text evidence="6">Binds 1 heme c group covalently per subunit.</text>
</comment>
<comment type="caution">
    <text evidence="10">The sequence shown here is derived from an EMBL/GenBank/DDBJ whole genome shotgun (WGS) entry which is preliminary data.</text>
</comment>
<keyword evidence="5 7" id="KW-0408">Iron</keyword>
<evidence type="ECO:0000256" key="8">
    <source>
        <dbReference type="SAM" id="Phobius"/>
    </source>
</evidence>
<feature type="binding site" description="axial binding residue" evidence="7">
    <location>
        <position position="96"/>
    </location>
    <ligand>
        <name>heme c</name>
        <dbReference type="ChEBI" id="CHEBI:61717"/>
    </ligand>
    <ligandPart>
        <name>Fe</name>
        <dbReference type="ChEBI" id="CHEBI:18248"/>
    </ligandPart>
</feature>
<dbReference type="EMBL" id="QGTD01000008">
    <property type="protein sequence ID" value="PWU68497.1"/>
    <property type="molecule type" value="Genomic_DNA"/>
</dbReference>
<dbReference type="GO" id="GO:0005506">
    <property type="term" value="F:iron ion binding"/>
    <property type="evidence" value="ECO:0007669"/>
    <property type="project" value="InterPro"/>
</dbReference>
<keyword evidence="11" id="KW-1185">Reference proteome</keyword>
<evidence type="ECO:0000256" key="3">
    <source>
        <dbReference type="ARBA" id="ARBA00022723"/>
    </source>
</evidence>
<dbReference type="PANTHER" id="PTHR37823">
    <property type="entry name" value="CYTOCHROME C-553-LIKE"/>
    <property type="match status" value="1"/>
</dbReference>
<evidence type="ECO:0000256" key="2">
    <source>
        <dbReference type="ARBA" id="ARBA00022617"/>
    </source>
</evidence>
<dbReference type="GO" id="GO:0009055">
    <property type="term" value="F:electron transfer activity"/>
    <property type="evidence" value="ECO:0007669"/>
    <property type="project" value="InterPro"/>
</dbReference>
<dbReference type="RefSeq" id="WP_054859272.1">
    <property type="nucleotide sequence ID" value="NZ_JAJUIE010000057.1"/>
</dbReference>
<dbReference type="SUPFAM" id="SSF46626">
    <property type="entry name" value="Cytochrome c"/>
    <property type="match status" value="1"/>
</dbReference>
<feature type="transmembrane region" description="Helical" evidence="8">
    <location>
        <begin position="6"/>
        <end position="25"/>
    </location>
</feature>
<dbReference type="InterPro" id="IPR012218">
    <property type="entry name" value="Cyt_c_BACSU-c550-type"/>
</dbReference>
<reference evidence="10 11" key="1">
    <citation type="submission" date="2018-05" db="EMBL/GenBank/DDBJ databases">
        <title>Genomic analysis of Gracilibacillus dipsosauri DD1 reveals novel features of a salt-tolerant amylase.</title>
        <authorList>
            <person name="Deutch C.E."/>
            <person name="Yang S."/>
        </authorList>
    </citation>
    <scope>NUCLEOTIDE SEQUENCE [LARGE SCALE GENOMIC DNA]</scope>
    <source>
        <strain evidence="10 11">DD1</strain>
    </source>
</reference>
<evidence type="ECO:0000256" key="4">
    <source>
        <dbReference type="ARBA" id="ARBA00022982"/>
    </source>
</evidence>
<dbReference type="PIRSF" id="PIRSF000025">
    <property type="entry name" value="Cytc_Bsub_c550"/>
    <property type="match status" value="1"/>
</dbReference>
<evidence type="ECO:0000313" key="10">
    <source>
        <dbReference type="EMBL" id="PWU68497.1"/>
    </source>
</evidence>
<keyword evidence="8" id="KW-0812">Transmembrane</keyword>
<gene>
    <name evidence="10" type="ORF">DLJ74_08610</name>
</gene>
<evidence type="ECO:0000256" key="1">
    <source>
        <dbReference type="ARBA" id="ARBA00022448"/>
    </source>
</evidence>
<feature type="binding site" description="covalent" evidence="6">
    <location>
        <position position="53"/>
    </location>
    <ligand>
        <name>heme c</name>
        <dbReference type="ChEBI" id="CHEBI:61717"/>
    </ligand>
</feature>
<keyword evidence="1" id="KW-0813">Transport</keyword>
<dbReference type="InterPro" id="IPR054780">
    <property type="entry name" value="Cytochro_C550_firm"/>
</dbReference>
<dbReference type="PROSITE" id="PS51007">
    <property type="entry name" value="CYTC"/>
    <property type="match status" value="1"/>
</dbReference>
<dbReference type="InterPro" id="IPR036909">
    <property type="entry name" value="Cyt_c-like_dom_sf"/>
</dbReference>
<evidence type="ECO:0000256" key="7">
    <source>
        <dbReference type="PIRSR" id="PIRSR000025-2"/>
    </source>
</evidence>
<organism evidence="10 11">
    <name type="scientific">Gracilibacillus dipsosauri</name>
    <dbReference type="NCBI Taxonomy" id="178340"/>
    <lineage>
        <taxon>Bacteria</taxon>
        <taxon>Bacillati</taxon>
        <taxon>Bacillota</taxon>
        <taxon>Bacilli</taxon>
        <taxon>Bacillales</taxon>
        <taxon>Bacillaceae</taxon>
        <taxon>Gracilibacillus</taxon>
    </lineage>
</organism>
<dbReference type="PANTHER" id="PTHR37823:SF4">
    <property type="entry name" value="MENAQUINOL-CYTOCHROME C REDUCTASE CYTOCHROME B_C SUBUNIT"/>
    <property type="match status" value="1"/>
</dbReference>
<feature type="binding site" description="axial binding residue" evidence="7">
    <location>
        <position position="57"/>
    </location>
    <ligand>
        <name>heme c</name>
        <dbReference type="ChEBI" id="CHEBI:61717"/>
    </ligand>
    <ligandPart>
        <name>Fe</name>
        <dbReference type="ChEBI" id="CHEBI:18248"/>
    </ligandPart>
</feature>
<keyword evidence="8" id="KW-0472">Membrane</keyword>
<evidence type="ECO:0000313" key="11">
    <source>
        <dbReference type="Proteomes" id="UP000245624"/>
    </source>
</evidence>
<keyword evidence="3 7" id="KW-0479">Metal-binding</keyword>
<dbReference type="InterPro" id="IPR051811">
    <property type="entry name" value="Cytochrome_c550/c551-like"/>
</dbReference>
<dbReference type="Proteomes" id="UP000245624">
    <property type="component" value="Unassembled WGS sequence"/>
</dbReference>
<evidence type="ECO:0000256" key="5">
    <source>
        <dbReference type="ARBA" id="ARBA00023004"/>
    </source>
</evidence>
<name>A0A317KYC4_9BACI</name>
<proteinExistence type="predicted"/>
<dbReference type="AlphaFoldDB" id="A0A317KYC4"/>
<dbReference type="NCBIfam" id="NF045773">
    <property type="entry name" value="cytochro_C550"/>
    <property type="match status" value="1"/>
</dbReference>
<dbReference type="GO" id="GO:0020037">
    <property type="term" value="F:heme binding"/>
    <property type="evidence" value="ECO:0007669"/>
    <property type="project" value="InterPro"/>
</dbReference>